<evidence type="ECO:0000313" key="3">
    <source>
        <dbReference type="Proteomes" id="UP000007110"/>
    </source>
</evidence>
<proteinExistence type="predicted"/>
<sequence length="110" mass="12496">MSPDFRYIFLSIFLVVLVSHTTFARGRQCPPRLSLLCAGGVGKRDGGLSQNTMSKNAETFRKDFLLDSLEGFRLTVCPFDSVIEQFSKEQQLELWQMIEDFAVSKGLDLR</sequence>
<dbReference type="KEGG" id="spu:115923015"/>
<dbReference type="AlphaFoldDB" id="A0A7M7SXN1"/>
<dbReference type="InParanoid" id="A0A7M7SXN1"/>
<dbReference type="KEGG" id="spu:100892147"/>
<feature type="signal peptide" evidence="1">
    <location>
        <begin position="1"/>
        <end position="26"/>
    </location>
</feature>
<dbReference type="GeneID" id="115923015"/>
<dbReference type="RefSeq" id="XP_003726001.1">
    <property type="nucleotide sequence ID" value="XM_003725953.3"/>
</dbReference>
<name>A0A7M7SXN1_STRPU</name>
<protein>
    <submittedName>
        <fullName evidence="2">Uncharacterized protein</fullName>
    </submittedName>
</protein>
<dbReference type="RefSeq" id="XP_030838863.1">
    <property type="nucleotide sequence ID" value="XM_030983003.1"/>
</dbReference>
<reference evidence="3" key="1">
    <citation type="submission" date="2015-02" db="EMBL/GenBank/DDBJ databases">
        <title>Genome sequencing for Strongylocentrotus purpuratus.</title>
        <authorList>
            <person name="Murali S."/>
            <person name="Liu Y."/>
            <person name="Vee V."/>
            <person name="English A."/>
            <person name="Wang M."/>
            <person name="Skinner E."/>
            <person name="Han Y."/>
            <person name="Muzny D.M."/>
            <person name="Worley K.C."/>
            <person name="Gibbs R.A."/>
        </authorList>
    </citation>
    <scope>NUCLEOTIDE SEQUENCE</scope>
</reference>
<organism evidence="2 3">
    <name type="scientific">Strongylocentrotus purpuratus</name>
    <name type="common">Purple sea urchin</name>
    <dbReference type="NCBI Taxonomy" id="7668"/>
    <lineage>
        <taxon>Eukaryota</taxon>
        <taxon>Metazoa</taxon>
        <taxon>Echinodermata</taxon>
        <taxon>Eleutherozoa</taxon>
        <taxon>Echinozoa</taxon>
        <taxon>Echinoidea</taxon>
        <taxon>Euechinoidea</taxon>
        <taxon>Echinacea</taxon>
        <taxon>Camarodonta</taxon>
        <taxon>Echinidea</taxon>
        <taxon>Strongylocentrotidae</taxon>
        <taxon>Strongylocentrotus</taxon>
    </lineage>
</organism>
<evidence type="ECO:0000313" key="2">
    <source>
        <dbReference type="EnsemblMetazoa" id="XP_030838863"/>
    </source>
</evidence>
<dbReference type="EnsemblMetazoa" id="XM_030983003">
    <property type="protein sequence ID" value="XP_030838863"/>
    <property type="gene ID" value="LOC115923015"/>
</dbReference>
<dbReference type="OrthoDB" id="10099219at2759"/>
<accession>A0A7M7SXN1</accession>
<dbReference type="Proteomes" id="UP000007110">
    <property type="component" value="Unassembled WGS sequence"/>
</dbReference>
<evidence type="ECO:0000256" key="1">
    <source>
        <dbReference type="SAM" id="SignalP"/>
    </source>
</evidence>
<reference evidence="2" key="2">
    <citation type="submission" date="2021-01" db="UniProtKB">
        <authorList>
            <consortium name="EnsemblMetazoa"/>
        </authorList>
    </citation>
    <scope>IDENTIFICATION</scope>
</reference>
<dbReference type="GeneID" id="100892147"/>
<dbReference type="EnsemblMetazoa" id="XM_003725953">
    <property type="protein sequence ID" value="XP_003726001"/>
    <property type="gene ID" value="LOC100892147"/>
</dbReference>
<feature type="chain" id="PRO_5036401826" evidence="1">
    <location>
        <begin position="27"/>
        <end position="110"/>
    </location>
</feature>
<keyword evidence="3" id="KW-1185">Reference proteome</keyword>
<keyword evidence="1" id="KW-0732">Signal</keyword>
<dbReference type="OMA" id="NTMSKND"/>